<dbReference type="GO" id="GO:0016151">
    <property type="term" value="F:nickel cation binding"/>
    <property type="evidence" value="ECO:0007669"/>
    <property type="project" value="UniProtKB-UniRule"/>
</dbReference>
<evidence type="ECO:0000313" key="5">
    <source>
        <dbReference type="EMBL" id="TWF73836.1"/>
    </source>
</evidence>
<dbReference type="HAMAP" id="MF_01384">
    <property type="entry name" value="UreD"/>
    <property type="match status" value="1"/>
</dbReference>
<protein>
    <recommendedName>
        <fullName evidence="3">Urease accessory protein UreD</fullName>
    </recommendedName>
</protein>
<comment type="subcellular location">
    <subcellularLocation>
        <location evidence="3">Cytoplasm</location>
    </subcellularLocation>
</comment>
<proteinExistence type="inferred from homology"/>
<name>A0A561SG26_9ACTN</name>
<dbReference type="RefSeq" id="WP_145910755.1">
    <property type="nucleotide sequence ID" value="NZ_BAAAMZ010000001.1"/>
</dbReference>
<comment type="subunit">
    <text evidence="3">UreD, UreF and UreG form a complex that acts as a GTP-hydrolysis-dependent molecular chaperone, activating the urease apoprotein by helping to assemble the nickel containing metallocenter of UreC. The UreE protein probably delivers the nickel.</text>
</comment>
<dbReference type="PANTHER" id="PTHR33643:SF1">
    <property type="entry name" value="UREASE ACCESSORY PROTEIN D"/>
    <property type="match status" value="1"/>
</dbReference>
<dbReference type="GO" id="GO:0005737">
    <property type="term" value="C:cytoplasm"/>
    <property type="evidence" value="ECO:0007669"/>
    <property type="project" value="UniProtKB-SubCell"/>
</dbReference>
<dbReference type="AlphaFoldDB" id="A0A561SG26"/>
<dbReference type="InterPro" id="IPR002669">
    <property type="entry name" value="UreD"/>
</dbReference>
<evidence type="ECO:0000256" key="2">
    <source>
        <dbReference type="ARBA" id="ARBA00023186"/>
    </source>
</evidence>
<keyword evidence="6" id="KW-1185">Reference proteome</keyword>
<evidence type="ECO:0000256" key="1">
    <source>
        <dbReference type="ARBA" id="ARBA00007177"/>
    </source>
</evidence>
<dbReference type="Pfam" id="PF01774">
    <property type="entry name" value="UreD"/>
    <property type="match status" value="1"/>
</dbReference>
<keyword evidence="3" id="KW-0996">Nickel insertion</keyword>
<evidence type="ECO:0000256" key="4">
    <source>
        <dbReference type="SAM" id="MobiDB-lite"/>
    </source>
</evidence>
<comment type="caution">
    <text evidence="5">The sequence shown here is derived from an EMBL/GenBank/DDBJ whole genome shotgun (WGS) entry which is preliminary data.</text>
</comment>
<dbReference type="OrthoDB" id="9807968at2"/>
<dbReference type="EMBL" id="VIWT01000005">
    <property type="protein sequence ID" value="TWF73836.1"/>
    <property type="molecule type" value="Genomic_DNA"/>
</dbReference>
<accession>A0A561SG26</accession>
<evidence type="ECO:0000313" key="6">
    <source>
        <dbReference type="Proteomes" id="UP000317940"/>
    </source>
</evidence>
<organism evidence="5 6">
    <name type="scientific">Kitasatospora viridis</name>
    <dbReference type="NCBI Taxonomy" id="281105"/>
    <lineage>
        <taxon>Bacteria</taxon>
        <taxon>Bacillati</taxon>
        <taxon>Actinomycetota</taxon>
        <taxon>Actinomycetes</taxon>
        <taxon>Kitasatosporales</taxon>
        <taxon>Streptomycetaceae</taxon>
        <taxon>Kitasatospora</taxon>
    </lineage>
</organism>
<gene>
    <name evidence="3" type="primary">ureD</name>
    <name evidence="5" type="ORF">FHX73_15463</name>
</gene>
<comment type="function">
    <text evidence="3">Required for maturation of urease via the functional incorporation of the urease nickel metallocenter.</text>
</comment>
<comment type="similarity">
    <text evidence="1 3">Belongs to the UreD family.</text>
</comment>
<reference evidence="5 6" key="1">
    <citation type="submission" date="2019-06" db="EMBL/GenBank/DDBJ databases">
        <title>Sequencing the genomes of 1000 actinobacteria strains.</title>
        <authorList>
            <person name="Klenk H.-P."/>
        </authorList>
    </citation>
    <scope>NUCLEOTIDE SEQUENCE [LARGE SCALE GENOMIC DNA]</scope>
    <source>
        <strain evidence="5 6">DSM 44826</strain>
    </source>
</reference>
<feature type="compositionally biased region" description="Low complexity" evidence="4">
    <location>
        <begin position="1"/>
        <end position="16"/>
    </location>
</feature>
<keyword evidence="3" id="KW-0963">Cytoplasm</keyword>
<sequence length="323" mass="34264">MTATATATAAGMVTATRSDPAHYTPERIPAEVLRHAGRPTALGVGRPGKIGLLELGFERVGGRTELVDHYQKSPLQIMRPLYFDPARPDLAVTFLMSTGGGIVQADRLRTDLRCGAGTAVHLTTQAATKIHRMDADYATQIVNLTAEEGSYVEYLPEPTIPHRDSRCYQRSVITVAPSATVLASETVLAGRLAHGERNAYQVFAADLEWRRPDGRLFAVDTVRLEPGGAGGVTGPAVLAGHDLLSTFYAVSPLAPATEIADALHDALDGSGLPFGVSVLPEDAGAWLRVLGDDPPAVAAAVRRAWDAVRRLLIGAPAPALRKS</sequence>
<evidence type="ECO:0000256" key="3">
    <source>
        <dbReference type="HAMAP-Rule" id="MF_01384"/>
    </source>
</evidence>
<dbReference type="PANTHER" id="PTHR33643">
    <property type="entry name" value="UREASE ACCESSORY PROTEIN D"/>
    <property type="match status" value="1"/>
</dbReference>
<keyword evidence="2 3" id="KW-0143">Chaperone</keyword>
<feature type="region of interest" description="Disordered" evidence="4">
    <location>
        <begin position="1"/>
        <end position="24"/>
    </location>
</feature>
<dbReference type="Proteomes" id="UP000317940">
    <property type="component" value="Unassembled WGS sequence"/>
</dbReference>